<accession>A0A7X0H7G7</accession>
<evidence type="ECO:0000256" key="11">
    <source>
        <dbReference type="SAM" id="Phobius"/>
    </source>
</evidence>
<evidence type="ECO:0000256" key="7">
    <source>
        <dbReference type="ARBA" id="ARBA00023173"/>
    </source>
</evidence>
<comment type="caution">
    <text evidence="13">The sequence shown here is derived from an EMBL/GenBank/DDBJ whole genome shotgun (WGS) entry which is preliminary data.</text>
</comment>
<organism evidence="13 14">
    <name type="scientific">Algisphaera agarilytica</name>
    <dbReference type="NCBI Taxonomy" id="1385975"/>
    <lineage>
        <taxon>Bacteria</taxon>
        <taxon>Pseudomonadati</taxon>
        <taxon>Planctomycetota</taxon>
        <taxon>Phycisphaerae</taxon>
        <taxon>Phycisphaerales</taxon>
        <taxon>Phycisphaeraceae</taxon>
        <taxon>Algisphaera</taxon>
    </lineage>
</organism>
<gene>
    <name evidence="13" type="ORF">HNQ40_002482</name>
</gene>
<keyword evidence="6 11" id="KW-0472">Membrane</keyword>
<keyword evidence="5" id="KW-0406">Ion transport</keyword>
<feature type="transmembrane region" description="Helical" evidence="11">
    <location>
        <begin position="283"/>
        <end position="303"/>
    </location>
</feature>
<keyword evidence="10" id="KW-0129">CBS domain</keyword>
<dbReference type="SUPFAM" id="SSF54631">
    <property type="entry name" value="CBS-domain pair"/>
    <property type="match status" value="1"/>
</dbReference>
<feature type="transmembrane region" description="Helical" evidence="11">
    <location>
        <begin position="69"/>
        <end position="90"/>
    </location>
</feature>
<feature type="transmembrane region" description="Helical" evidence="11">
    <location>
        <begin position="345"/>
        <end position="368"/>
    </location>
</feature>
<evidence type="ECO:0000256" key="9">
    <source>
        <dbReference type="ARBA" id="ARBA00023303"/>
    </source>
</evidence>
<feature type="transmembrane region" description="Helical" evidence="11">
    <location>
        <begin position="165"/>
        <end position="190"/>
    </location>
</feature>
<feature type="transmembrane region" description="Helical" evidence="11">
    <location>
        <begin position="408"/>
        <end position="432"/>
    </location>
</feature>
<dbReference type="CDD" id="cd00400">
    <property type="entry name" value="Voltage_gated_ClC"/>
    <property type="match status" value="1"/>
</dbReference>
<keyword evidence="8" id="KW-0868">Chloride</keyword>
<evidence type="ECO:0000256" key="1">
    <source>
        <dbReference type="ARBA" id="ARBA00004141"/>
    </source>
</evidence>
<dbReference type="RefSeq" id="WP_184678175.1">
    <property type="nucleotide sequence ID" value="NZ_JACHGY010000001.1"/>
</dbReference>
<dbReference type="Pfam" id="PF00571">
    <property type="entry name" value="CBS"/>
    <property type="match status" value="2"/>
</dbReference>
<proteinExistence type="predicted"/>
<feature type="transmembrane region" description="Helical" evidence="11">
    <location>
        <begin position="24"/>
        <end position="48"/>
    </location>
</feature>
<dbReference type="Gene3D" id="1.10.3080.10">
    <property type="entry name" value="Clc chloride channel"/>
    <property type="match status" value="1"/>
</dbReference>
<dbReference type="SUPFAM" id="SSF81340">
    <property type="entry name" value="Clc chloride channel"/>
    <property type="match status" value="1"/>
</dbReference>
<evidence type="ECO:0000313" key="13">
    <source>
        <dbReference type="EMBL" id="MBB6430676.1"/>
    </source>
</evidence>
<dbReference type="GO" id="GO:0005254">
    <property type="term" value="F:chloride channel activity"/>
    <property type="evidence" value="ECO:0007669"/>
    <property type="project" value="UniProtKB-KW"/>
</dbReference>
<dbReference type="InterPro" id="IPR050368">
    <property type="entry name" value="ClC-type_chloride_channel"/>
</dbReference>
<sequence>MAKGLKLTDRLNRRLIESGFSKDWYLIPLAAVIGALTGLLATGFDLLVESSGHFFFGVLGQQRFPGSRLALLVILPALGGLLVGLIIRYAGKNKSEPGIPDVVESLARRHGEIPARSGGLKMVTSSITIGSGGSAGVEGPIITIGSSMGSTIARLLHIGREHMQTMVGCGAAAATAAIFNAPIAGVIFVLEIILRDFSLRTFIPIVVASVFGTAVAHAVLGENQAVFYVPEVVTGGYGFAVWEVGHYIVLGVLCGLLGALFIRSLRLSEKCWNAIKLPFWIKPALGGALLGLLGVGFYLMGYGNEPVVNHSPPTFFSNGYPVITALLNPESYLPDHPDEPGVIRNATLALLALTLAFKLVGTCLTIGSGGSGGVIAPSLLMGATLGGGFAMICQHLGILPEGGTPATFALAGMAGVIAAVAHCPLTAFLLVFEITADYQVILPVMLVAILATTVAQLIFRDSIYALWLRDRGIKMGTYSDLTLLRRMTCHDVPLTPAVMVQPDDPAARLIELAEDYAVVDYVVTDEADRYLGMVVGQDVRATLVQRDAIPLMIVSELMRTNLPTVAPHQTLDVILEQFAKHDVASLAVVDGSDVIKGVITRSRLMRQYQSTLSERG</sequence>
<evidence type="ECO:0000256" key="10">
    <source>
        <dbReference type="PROSITE-ProRule" id="PRU00703"/>
    </source>
</evidence>
<protein>
    <submittedName>
        <fullName evidence="13">CIC family chloride channel protein</fullName>
    </submittedName>
</protein>
<dbReference type="PRINTS" id="PR00762">
    <property type="entry name" value="CLCHANNEL"/>
</dbReference>
<keyword evidence="4 11" id="KW-1133">Transmembrane helix</keyword>
<dbReference type="SMART" id="SM00116">
    <property type="entry name" value="CBS"/>
    <property type="match status" value="2"/>
</dbReference>
<evidence type="ECO:0000256" key="5">
    <source>
        <dbReference type="ARBA" id="ARBA00023065"/>
    </source>
</evidence>
<feature type="domain" description="CBS" evidence="12">
    <location>
        <begin position="558"/>
        <end position="614"/>
    </location>
</feature>
<dbReference type="CDD" id="cd02205">
    <property type="entry name" value="CBS_pair_SF"/>
    <property type="match status" value="1"/>
</dbReference>
<comment type="subcellular location">
    <subcellularLocation>
        <location evidence="1">Membrane</location>
        <topology evidence="1">Multi-pass membrane protein</topology>
    </subcellularLocation>
</comment>
<dbReference type="InterPro" id="IPR001807">
    <property type="entry name" value="ClC"/>
</dbReference>
<dbReference type="GO" id="GO:0034707">
    <property type="term" value="C:chloride channel complex"/>
    <property type="evidence" value="ECO:0007669"/>
    <property type="project" value="UniProtKB-KW"/>
</dbReference>
<dbReference type="PANTHER" id="PTHR43427">
    <property type="entry name" value="CHLORIDE CHANNEL PROTEIN CLC-E"/>
    <property type="match status" value="1"/>
</dbReference>
<evidence type="ECO:0000256" key="8">
    <source>
        <dbReference type="ARBA" id="ARBA00023214"/>
    </source>
</evidence>
<dbReference type="InterPro" id="IPR014743">
    <property type="entry name" value="Cl-channel_core"/>
</dbReference>
<dbReference type="Gene3D" id="3.10.580.10">
    <property type="entry name" value="CBS-domain"/>
    <property type="match status" value="1"/>
</dbReference>
<keyword evidence="7" id="KW-0869">Chloride channel</keyword>
<evidence type="ECO:0000313" key="14">
    <source>
        <dbReference type="Proteomes" id="UP000541810"/>
    </source>
</evidence>
<evidence type="ECO:0000256" key="2">
    <source>
        <dbReference type="ARBA" id="ARBA00022448"/>
    </source>
</evidence>
<keyword evidence="2" id="KW-0813">Transport</keyword>
<evidence type="ECO:0000256" key="3">
    <source>
        <dbReference type="ARBA" id="ARBA00022692"/>
    </source>
</evidence>
<evidence type="ECO:0000256" key="4">
    <source>
        <dbReference type="ARBA" id="ARBA00022989"/>
    </source>
</evidence>
<dbReference type="InterPro" id="IPR000644">
    <property type="entry name" value="CBS_dom"/>
</dbReference>
<feature type="transmembrane region" description="Helical" evidence="11">
    <location>
        <begin position="374"/>
        <end position="396"/>
    </location>
</feature>
<dbReference type="PANTHER" id="PTHR43427:SF6">
    <property type="entry name" value="CHLORIDE CHANNEL PROTEIN CLC-E"/>
    <property type="match status" value="1"/>
</dbReference>
<dbReference type="EMBL" id="JACHGY010000001">
    <property type="protein sequence ID" value="MBB6430676.1"/>
    <property type="molecule type" value="Genomic_DNA"/>
</dbReference>
<feature type="transmembrane region" description="Helical" evidence="11">
    <location>
        <begin position="202"/>
        <end position="220"/>
    </location>
</feature>
<reference evidence="13 14" key="1">
    <citation type="submission" date="2020-08" db="EMBL/GenBank/DDBJ databases">
        <title>Genomic Encyclopedia of Type Strains, Phase IV (KMG-IV): sequencing the most valuable type-strain genomes for metagenomic binning, comparative biology and taxonomic classification.</title>
        <authorList>
            <person name="Goeker M."/>
        </authorList>
    </citation>
    <scope>NUCLEOTIDE SEQUENCE [LARGE SCALE GENOMIC DNA]</scope>
    <source>
        <strain evidence="13 14">DSM 103725</strain>
    </source>
</reference>
<dbReference type="Pfam" id="PF00654">
    <property type="entry name" value="Voltage_CLC"/>
    <property type="match status" value="1"/>
</dbReference>
<keyword evidence="9" id="KW-0407">Ion channel</keyword>
<dbReference type="AlphaFoldDB" id="A0A7X0H7G7"/>
<name>A0A7X0H7G7_9BACT</name>
<dbReference type="InterPro" id="IPR046342">
    <property type="entry name" value="CBS_dom_sf"/>
</dbReference>
<feature type="transmembrane region" description="Helical" evidence="11">
    <location>
        <begin position="240"/>
        <end position="262"/>
    </location>
</feature>
<evidence type="ECO:0000259" key="12">
    <source>
        <dbReference type="PROSITE" id="PS51371"/>
    </source>
</evidence>
<feature type="transmembrane region" description="Helical" evidence="11">
    <location>
        <begin position="438"/>
        <end position="459"/>
    </location>
</feature>
<keyword evidence="14" id="KW-1185">Reference proteome</keyword>
<dbReference type="Proteomes" id="UP000541810">
    <property type="component" value="Unassembled WGS sequence"/>
</dbReference>
<keyword evidence="3 11" id="KW-0812">Transmembrane</keyword>
<evidence type="ECO:0000256" key="6">
    <source>
        <dbReference type="ARBA" id="ARBA00023136"/>
    </source>
</evidence>
<dbReference type="PROSITE" id="PS51371">
    <property type="entry name" value="CBS"/>
    <property type="match status" value="1"/>
</dbReference>